<dbReference type="Gene3D" id="4.10.60.10">
    <property type="entry name" value="Zinc finger, CCHC-type"/>
    <property type="match status" value="2"/>
</dbReference>
<dbReference type="PANTHER" id="PTHR34676:SF17">
    <property type="entry name" value="OS06G0684500 PROTEIN"/>
    <property type="match status" value="1"/>
</dbReference>
<comment type="caution">
    <text evidence="4">The sequence shown here is derived from an EMBL/GenBank/DDBJ whole genome shotgun (WGS) entry which is preliminary data.</text>
</comment>
<reference evidence="5" key="1">
    <citation type="submission" date="2016-04" db="EMBL/GenBank/DDBJ databases">
        <title>Cephalotus genome sequencing.</title>
        <authorList>
            <person name="Fukushima K."/>
            <person name="Hasebe M."/>
            <person name="Fang X."/>
        </authorList>
    </citation>
    <scope>NUCLEOTIDE SEQUENCE [LARGE SCALE GENOMIC DNA]</scope>
    <source>
        <strain evidence="5">cv. St1</strain>
    </source>
</reference>
<dbReference type="EMBL" id="BDDD01000450">
    <property type="protein sequence ID" value="GAV66048.1"/>
    <property type="molecule type" value="Genomic_DNA"/>
</dbReference>
<dbReference type="OrthoDB" id="115435at2759"/>
<protein>
    <submittedName>
        <fullName evidence="4">Zf-CCHC domain-containing protein/UBN2 domain-containing protein</fullName>
    </submittedName>
</protein>
<feature type="coiled-coil region" evidence="2">
    <location>
        <begin position="337"/>
        <end position="434"/>
    </location>
</feature>
<dbReference type="PROSITE" id="PS50158">
    <property type="entry name" value="ZF_CCHC"/>
    <property type="match status" value="2"/>
</dbReference>
<keyword evidence="5" id="KW-1185">Reference proteome</keyword>
<dbReference type="InterPro" id="IPR036875">
    <property type="entry name" value="Znf_CCHC_sf"/>
</dbReference>
<keyword evidence="1" id="KW-0863">Zinc-finger</keyword>
<keyword evidence="1" id="KW-0479">Metal-binding</keyword>
<proteinExistence type="predicted"/>
<dbReference type="Pfam" id="PF00098">
    <property type="entry name" value="zf-CCHC"/>
    <property type="match status" value="1"/>
</dbReference>
<evidence type="ECO:0000313" key="4">
    <source>
        <dbReference type="EMBL" id="GAV66048.1"/>
    </source>
</evidence>
<dbReference type="PANTHER" id="PTHR34676">
    <property type="entry name" value="DUF4219 DOMAIN-CONTAINING PROTEIN-RELATED"/>
    <property type="match status" value="1"/>
</dbReference>
<dbReference type="GO" id="GO:0003676">
    <property type="term" value="F:nucleic acid binding"/>
    <property type="evidence" value="ECO:0007669"/>
    <property type="project" value="InterPro"/>
</dbReference>
<gene>
    <name evidence="4" type="ORF">CFOL_v3_09559</name>
</gene>
<keyword evidence="1" id="KW-0862">Zinc</keyword>
<name>A0A1Q3BDM4_CEPFO</name>
<dbReference type="InterPro" id="IPR001878">
    <property type="entry name" value="Znf_CCHC"/>
</dbReference>
<accession>A0A1Q3BDM4</accession>
<dbReference type="AlphaFoldDB" id="A0A1Q3BDM4"/>
<feature type="domain" description="CCHC-type" evidence="3">
    <location>
        <begin position="559"/>
        <end position="572"/>
    </location>
</feature>
<dbReference type="Pfam" id="PF14223">
    <property type="entry name" value="Retrotran_gag_2"/>
    <property type="match status" value="1"/>
</dbReference>
<dbReference type="SUPFAM" id="SSF57756">
    <property type="entry name" value="Retrovirus zinc finger-like domains"/>
    <property type="match status" value="2"/>
</dbReference>
<keyword evidence="2" id="KW-0175">Coiled coil</keyword>
<evidence type="ECO:0000256" key="1">
    <source>
        <dbReference type="PROSITE-ProRule" id="PRU00047"/>
    </source>
</evidence>
<organism evidence="4 5">
    <name type="scientific">Cephalotus follicularis</name>
    <name type="common">Albany pitcher plant</name>
    <dbReference type="NCBI Taxonomy" id="3775"/>
    <lineage>
        <taxon>Eukaryota</taxon>
        <taxon>Viridiplantae</taxon>
        <taxon>Streptophyta</taxon>
        <taxon>Embryophyta</taxon>
        <taxon>Tracheophyta</taxon>
        <taxon>Spermatophyta</taxon>
        <taxon>Magnoliopsida</taxon>
        <taxon>eudicotyledons</taxon>
        <taxon>Gunneridae</taxon>
        <taxon>Pentapetalae</taxon>
        <taxon>rosids</taxon>
        <taxon>fabids</taxon>
        <taxon>Oxalidales</taxon>
        <taxon>Cephalotaceae</taxon>
        <taxon>Cephalotus</taxon>
    </lineage>
</organism>
<dbReference type="Proteomes" id="UP000187406">
    <property type="component" value="Unassembled WGS sequence"/>
</dbReference>
<dbReference type="SMART" id="SM00343">
    <property type="entry name" value="ZnF_C2HC"/>
    <property type="match status" value="5"/>
</dbReference>
<dbReference type="GO" id="GO:0008270">
    <property type="term" value="F:zinc ion binding"/>
    <property type="evidence" value="ECO:0007669"/>
    <property type="project" value="UniProtKB-KW"/>
</dbReference>
<evidence type="ECO:0000256" key="2">
    <source>
        <dbReference type="SAM" id="Coils"/>
    </source>
</evidence>
<feature type="domain" description="CCHC-type" evidence="3">
    <location>
        <begin position="289"/>
        <end position="304"/>
    </location>
</feature>
<dbReference type="InParanoid" id="A0A1Q3BDM4"/>
<evidence type="ECO:0000313" key="5">
    <source>
        <dbReference type="Proteomes" id="UP000187406"/>
    </source>
</evidence>
<sequence length="643" mass="74638">MNINIGESQNISKPPFFDGNNYSHWMAKMTIFIQSLDYNLWDLIVDGPNLPTITLENRDVIPKPRNTYDDNDRRRVQINAKAKHIIICAINSNNFNRISYCISAKEMWDRFEVAYEGTNQVKEAKISMLVHDYEMFTINENEDIKSMFSRSTNIINALQALDKTYSNSEMVRKILRCLPKSWMPKVTAIEEAKNLNILPLEDLLGSLMTHELSMQKKDDDKEKEKKKKKIVALKSSLIEDSEDDDENEELALITRKFKKLLDSKKKFGGKPNKKIYQKGESSKLEEIICFECNKPGHYKSDCPRLKKKDLLKKKKNKAMIATWDDSDESSSDEDLSEEVAQLALMALEEQEEEENDEVTYDELVLVVENYSSMITSLKKKVKTLVNENEELKSINLAKKDNSNEIEVDLLENEVAFLEKENRNLKEEIYALKKTFSKFSNSSEKLENLLAMQRCVFDNVGLGYEEMKNVKLYPNFFERKERIEKEKVEKVHIKKKIVKISYDYCGKIGHTSFSCFHKKNAMFKKNMNNSCNFCDKRGHVSSLCYHKKNATFKKKINILCSHCGKYGHTSSSCFYKRNILYKVKMIVSCNNCGKNGHISTSFFYKENILNDSNFTRIKKSWVPKGTIVINPKGPKTCWEPQTKI</sequence>
<evidence type="ECO:0000259" key="3">
    <source>
        <dbReference type="PROSITE" id="PS50158"/>
    </source>
</evidence>